<sequence length="167" mass="18112">MNSSLTPVAERLQALENLDREALAQRFEHVFGIPAPARSRQTFLKLALGWQLQMQAKAASQGQRPPTPIQSLRQIGRLLSASGQTQNVSPDARLIREWQGVTHEVEVLASGSGYRYQTQTFKSLSAVAKAITGTPWSGPVFFGLKGKVGARSGTGSIVRPRNEEASA</sequence>
<dbReference type="KEGG" id="otd:J1M35_05460"/>
<dbReference type="AlphaFoldDB" id="A0A975CIB7"/>
<dbReference type="RefSeq" id="WP_208010240.1">
    <property type="nucleotide sequence ID" value="NZ_CP071796.1"/>
</dbReference>
<accession>A0A975CIB7</accession>
<dbReference type="Pfam" id="PF11149">
    <property type="entry name" value="DUF2924"/>
    <property type="match status" value="1"/>
</dbReference>
<gene>
    <name evidence="1" type="ORF">J1M35_05460</name>
</gene>
<dbReference type="EMBL" id="CP071796">
    <property type="protein sequence ID" value="QTD46341.1"/>
    <property type="molecule type" value="Genomic_DNA"/>
</dbReference>
<evidence type="ECO:0000313" key="1">
    <source>
        <dbReference type="EMBL" id="QTD46341.1"/>
    </source>
</evidence>
<dbReference type="Proteomes" id="UP000663903">
    <property type="component" value="Chromosome"/>
</dbReference>
<organism evidence="1 2">
    <name type="scientific">Ottowia testudinis</name>
    <dbReference type="NCBI Taxonomy" id="2816950"/>
    <lineage>
        <taxon>Bacteria</taxon>
        <taxon>Pseudomonadati</taxon>
        <taxon>Pseudomonadota</taxon>
        <taxon>Betaproteobacteria</taxon>
        <taxon>Burkholderiales</taxon>
        <taxon>Comamonadaceae</taxon>
        <taxon>Ottowia</taxon>
    </lineage>
</organism>
<keyword evidence="2" id="KW-1185">Reference proteome</keyword>
<proteinExistence type="predicted"/>
<reference evidence="1" key="1">
    <citation type="submission" date="2021-03" db="EMBL/GenBank/DDBJ databases">
        <title>Ottowia sp. 27C isolated from the cloaca of a Giant Asian pond turtle (Heosemys grandis).</title>
        <authorList>
            <person name="Spergser J."/>
            <person name="Busse H.-J."/>
        </authorList>
    </citation>
    <scope>NUCLEOTIDE SEQUENCE</scope>
    <source>
        <strain evidence="1">27C</strain>
    </source>
</reference>
<evidence type="ECO:0000313" key="2">
    <source>
        <dbReference type="Proteomes" id="UP000663903"/>
    </source>
</evidence>
<protein>
    <submittedName>
        <fullName evidence="1">DUF2924 domain-containing protein</fullName>
    </submittedName>
</protein>
<dbReference type="InterPro" id="IPR021322">
    <property type="entry name" value="DUF2924"/>
</dbReference>
<name>A0A975CIB7_9BURK</name>